<feature type="domain" description="TRPM-like" evidence="6">
    <location>
        <begin position="48"/>
        <end position="100"/>
    </location>
</feature>
<dbReference type="Pfam" id="PF25508">
    <property type="entry name" value="TRPM2"/>
    <property type="match status" value="1"/>
</dbReference>
<keyword evidence="2 5" id="KW-0812">Transmembrane</keyword>
<evidence type="ECO:0000259" key="6">
    <source>
        <dbReference type="Pfam" id="PF25508"/>
    </source>
</evidence>
<accession>A0AAE0TBZ9</accession>
<reference evidence="7" key="2">
    <citation type="journal article" date="2021" name="Genome Biol. Evol.">
        <title>Developing a high-quality reference genome for a parasitic bivalve with doubly uniparental inheritance (Bivalvia: Unionida).</title>
        <authorList>
            <person name="Smith C.H."/>
        </authorList>
    </citation>
    <scope>NUCLEOTIDE SEQUENCE</scope>
    <source>
        <strain evidence="7">CHS0354</strain>
        <tissue evidence="7">Mantle</tissue>
    </source>
</reference>
<comment type="caution">
    <text evidence="7">The sequence shown here is derived from an EMBL/GenBank/DDBJ whole genome shotgun (WGS) entry which is preliminary data.</text>
</comment>
<dbReference type="GO" id="GO:0005886">
    <property type="term" value="C:plasma membrane"/>
    <property type="evidence" value="ECO:0007669"/>
    <property type="project" value="TreeGrafter"/>
</dbReference>
<comment type="subcellular location">
    <subcellularLocation>
        <location evidence="1">Membrane</location>
        <topology evidence="1">Multi-pass membrane protein</topology>
    </subcellularLocation>
</comment>
<dbReference type="EMBL" id="JAEAOA010002038">
    <property type="protein sequence ID" value="KAK3607582.1"/>
    <property type="molecule type" value="Genomic_DNA"/>
</dbReference>
<keyword evidence="8" id="KW-1185">Reference proteome</keyword>
<dbReference type="Proteomes" id="UP001195483">
    <property type="component" value="Unassembled WGS sequence"/>
</dbReference>
<evidence type="ECO:0000256" key="2">
    <source>
        <dbReference type="ARBA" id="ARBA00022692"/>
    </source>
</evidence>
<evidence type="ECO:0000256" key="1">
    <source>
        <dbReference type="ARBA" id="ARBA00004141"/>
    </source>
</evidence>
<dbReference type="InterPro" id="IPR050927">
    <property type="entry name" value="TRPM"/>
</dbReference>
<dbReference type="AlphaFoldDB" id="A0AAE0TBZ9"/>
<gene>
    <name evidence="7" type="ORF">CHS0354_034630</name>
</gene>
<name>A0AAE0TBZ9_9BIVA</name>
<sequence>MVHGCYKSYENVHGSIVKDPISSAPMFCSKRRRVSSPIVPKIVQNTKIPNEFTDLAIGVLKECQKENENNTHLLLIRRVSEWGKTSCILIAVEGKNEDFIDQPECQDLFRSIWNGEMTQANGILKLIICTLIPPLIPCWVNFKEDEDYKLACDEQEAQKSKLRVLRCTCNRSLEQSNCSLPAQEDNDDSEHDSKVDAKRLGIGKKFLYFYRAPVVVFCQNVITYVAFLFLYSYILICHFEENMSVIEYLLIVWVFTLVYEEFRQVSKWLVTLVTS</sequence>
<evidence type="ECO:0000256" key="5">
    <source>
        <dbReference type="SAM" id="Phobius"/>
    </source>
</evidence>
<dbReference type="GO" id="GO:0099604">
    <property type="term" value="F:ligand-gated calcium channel activity"/>
    <property type="evidence" value="ECO:0007669"/>
    <property type="project" value="TreeGrafter"/>
</dbReference>
<dbReference type="InterPro" id="IPR057366">
    <property type="entry name" value="TRPM-like"/>
</dbReference>
<evidence type="ECO:0000313" key="7">
    <source>
        <dbReference type="EMBL" id="KAK3607582.1"/>
    </source>
</evidence>
<evidence type="ECO:0000313" key="8">
    <source>
        <dbReference type="Proteomes" id="UP001195483"/>
    </source>
</evidence>
<protein>
    <recommendedName>
        <fullName evidence="6">TRPM-like domain-containing protein</fullName>
    </recommendedName>
</protein>
<feature type="transmembrane region" description="Helical" evidence="5">
    <location>
        <begin position="208"/>
        <end position="236"/>
    </location>
</feature>
<evidence type="ECO:0000256" key="3">
    <source>
        <dbReference type="ARBA" id="ARBA00022989"/>
    </source>
</evidence>
<dbReference type="PANTHER" id="PTHR13800:SF12">
    <property type="entry name" value="TRANSIENT RECEPTOR POTENTIAL CATION CHANNEL SUBFAMILY M MEMBER-LIKE 2"/>
    <property type="match status" value="1"/>
</dbReference>
<proteinExistence type="predicted"/>
<keyword evidence="3 5" id="KW-1133">Transmembrane helix</keyword>
<keyword evidence="4 5" id="KW-0472">Membrane</keyword>
<dbReference type="PANTHER" id="PTHR13800">
    <property type="entry name" value="TRANSIENT RECEPTOR POTENTIAL CATION CHANNEL, SUBFAMILY M, MEMBER 6"/>
    <property type="match status" value="1"/>
</dbReference>
<evidence type="ECO:0000256" key="4">
    <source>
        <dbReference type="ARBA" id="ARBA00023136"/>
    </source>
</evidence>
<reference evidence="7" key="1">
    <citation type="journal article" date="2021" name="Genome Biol. Evol.">
        <title>A High-Quality Reference Genome for a Parasitic Bivalve with Doubly Uniparental Inheritance (Bivalvia: Unionida).</title>
        <authorList>
            <person name="Smith C.H."/>
        </authorList>
    </citation>
    <scope>NUCLEOTIDE SEQUENCE</scope>
    <source>
        <strain evidence="7">CHS0354</strain>
    </source>
</reference>
<reference evidence="7" key="3">
    <citation type="submission" date="2023-05" db="EMBL/GenBank/DDBJ databases">
        <authorList>
            <person name="Smith C.H."/>
        </authorList>
    </citation>
    <scope>NUCLEOTIDE SEQUENCE</scope>
    <source>
        <strain evidence="7">CHS0354</strain>
        <tissue evidence="7">Mantle</tissue>
    </source>
</reference>
<organism evidence="7 8">
    <name type="scientific">Potamilus streckersoni</name>
    <dbReference type="NCBI Taxonomy" id="2493646"/>
    <lineage>
        <taxon>Eukaryota</taxon>
        <taxon>Metazoa</taxon>
        <taxon>Spiralia</taxon>
        <taxon>Lophotrochozoa</taxon>
        <taxon>Mollusca</taxon>
        <taxon>Bivalvia</taxon>
        <taxon>Autobranchia</taxon>
        <taxon>Heteroconchia</taxon>
        <taxon>Palaeoheterodonta</taxon>
        <taxon>Unionida</taxon>
        <taxon>Unionoidea</taxon>
        <taxon>Unionidae</taxon>
        <taxon>Ambleminae</taxon>
        <taxon>Lampsilini</taxon>
        <taxon>Potamilus</taxon>
    </lineage>
</organism>